<evidence type="ECO:0000256" key="4">
    <source>
        <dbReference type="SAM" id="MobiDB-lite"/>
    </source>
</evidence>
<feature type="region of interest" description="Disordered" evidence="4">
    <location>
        <begin position="382"/>
        <end position="418"/>
    </location>
</feature>
<feature type="region of interest" description="Disordered" evidence="4">
    <location>
        <begin position="553"/>
        <end position="613"/>
    </location>
</feature>
<feature type="region of interest" description="Disordered" evidence="4">
    <location>
        <begin position="228"/>
        <end position="278"/>
    </location>
</feature>
<feature type="compositionally biased region" description="Low complexity" evidence="4">
    <location>
        <begin position="249"/>
        <end position="278"/>
    </location>
</feature>
<dbReference type="Proteomes" id="UP000612055">
    <property type="component" value="Unassembled WGS sequence"/>
</dbReference>
<sequence>MTSLLDYFFAPSGARRKKPGKHVEVELHSEPKEHEGTELAEIVRPVVRPPTSELSAAAEAVAEAVPEEREQAGQGPSEQEEGSLGTGRHADDLVGTDHAADSPAAALTVEQQFVLLTLSRGELSELSALCRSGILLCKLLSSALPGSLDERAVNGEAGEADDVEAFENVQLAASAALAHGCDVQSIQLERLVQCEAEAVTDFVLEVIRTSAQQALPPADRHWFTAHAPASGATQPHGSTGQGRPGPGPSGSSAADAGPSTPRAAGGSAVPSAAPSPARGSAQTAAALAIAPAAHSTVAAGSQGSAAARRAAAGLERWALEGLGQQAQEATAEGAAQAVLSSEGRGAGQAGTQPAAGTPDPSSDALTLAAWERLAAVLAHAAQTPVPTPGTSPDGVAEDTAEATPAAEAPGGSEDESRWEAVAASLSASLSAGAAAAGDAWPLPPLRPAYLRCRHPGLRSALLARALLLATRPPGGRSRGPSSGGNSGRASVEVGLEAVRCGEAGSRSLDGELSPGGSTAAGSSPRDRLSGDGGGDATVEGGHTADASAIASALSAEAPVPAEADSTEATASTSPAPELPAVAPPSKPGPPPASPAPPAPPPRAGGWGGSGLRPTRSALLAQAQAPVDMLSEHNQLVMREHQQRELRRQQRSMGGGGGAGGARRGAGQAGAGGGGAVGVRGRVGELWGGEAEDLTGDNQEERVLRLWLNSLDPRIGVTSLFAAEVATGWPLLLALDAIEPGCVSWHDTFRPPFKEKLRKILSVQNCNQVIGLCTGRLALPLVNIGGLDLALGERRATLSLVFQLMRHHTGLVLGLVAPQAQPGPAAAHPPAGPLSPSGSFRHGHGAQAHAGPHGPSQHVHHRPAAVEVEKAVLAWANAKLAEAARQEAAAAAAATSTGADAIPAEGAGAGTGAGVGAAAGAGAFVPLSSFSDARLGEGRILLQLLAAISPRAVAARHVLSGRTPEERESNAKYLLSCARKLGCVIFLVWEDVVAARPNLLLLLLASFMAMDRKLAGRAGERA</sequence>
<feature type="compositionally biased region" description="Low complexity" evidence="4">
    <location>
        <begin position="844"/>
        <end position="854"/>
    </location>
</feature>
<name>A0A835YI29_9CHLO</name>
<dbReference type="PROSITE" id="PS50021">
    <property type="entry name" value="CH"/>
    <property type="match status" value="3"/>
</dbReference>
<dbReference type="AlphaFoldDB" id="A0A835YI29"/>
<evidence type="ECO:0000256" key="1">
    <source>
        <dbReference type="ARBA" id="ARBA00011385"/>
    </source>
</evidence>
<feature type="compositionally biased region" description="Low complexity" evidence="4">
    <location>
        <begin position="553"/>
        <end position="575"/>
    </location>
</feature>
<protein>
    <recommendedName>
        <fullName evidence="5">Calponin-homology (CH) domain-containing protein</fullName>
    </recommendedName>
</protein>
<keyword evidence="3" id="KW-0009">Actin-binding</keyword>
<gene>
    <name evidence="6" type="ORF">HYH03_000113</name>
</gene>
<evidence type="ECO:0000256" key="2">
    <source>
        <dbReference type="ARBA" id="ARBA00022737"/>
    </source>
</evidence>
<feature type="compositionally biased region" description="Low complexity" evidence="4">
    <location>
        <begin position="349"/>
        <end position="358"/>
    </location>
</feature>
<feature type="region of interest" description="Disordered" evidence="4">
    <location>
        <begin position="333"/>
        <end position="363"/>
    </location>
</feature>
<feature type="domain" description="Calponin-homology (CH)" evidence="5">
    <location>
        <begin position="100"/>
        <end position="211"/>
    </location>
</feature>
<dbReference type="GO" id="GO:0051639">
    <property type="term" value="P:actin filament network formation"/>
    <property type="evidence" value="ECO:0007669"/>
    <property type="project" value="TreeGrafter"/>
</dbReference>
<comment type="subunit">
    <text evidence="1">Interacts with F-actin.</text>
</comment>
<dbReference type="InterPro" id="IPR001715">
    <property type="entry name" value="CH_dom"/>
</dbReference>
<dbReference type="GO" id="GO:0005884">
    <property type="term" value="C:actin filament"/>
    <property type="evidence" value="ECO:0007669"/>
    <property type="project" value="TreeGrafter"/>
</dbReference>
<dbReference type="Pfam" id="PF00307">
    <property type="entry name" value="CH"/>
    <property type="match status" value="3"/>
</dbReference>
<feature type="compositionally biased region" description="Pro residues" evidence="4">
    <location>
        <begin position="581"/>
        <end position="602"/>
    </location>
</feature>
<dbReference type="PANTHER" id="PTHR19961">
    <property type="entry name" value="FIMBRIN/PLASTIN"/>
    <property type="match status" value="1"/>
</dbReference>
<dbReference type="EMBL" id="JAEHOE010000001">
    <property type="protein sequence ID" value="KAG2501608.1"/>
    <property type="molecule type" value="Genomic_DNA"/>
</dbReference>
<dbReference type="InterPro" id="IPR036872">
    <property type="entry name" value="CH_dom_sf"/>
</dbReference>
<dbReference type="Gene3D" id="1.10.418.10">
    <property type="entry name" value="Calponin-like domain"/>
    <property type="match status" value="3"/>
</dbReference>
<feature type="region of interest" description="Disordered" evidence="4">
    <location>
        <begin position="821"/>
        <end position="860"/>
    </location>
</feature>
<evidence type="ECO:0000313" key="7">
    <source>
        <dbReference type="Proteomes" id="UP000612055"/>
    </source>
</evidence>
<keyword evidence="2" id="KW-0677">Repeat</keyword>
<dbReference type="GO" id="GO:0005737">
    <property type="term" value="C:cytoplasm"/>
    <property type="evidence" value="ECO:0007669"/>
    <property type="project" value="TreeGrafter"/>
</dbReference>
<keyword evidence="7" id="KW-1185">Reference proteome</keyword>
<dbReference type="GO" id="GO:0032432">
    <property type="term" value="C:actin filament bundle"/>
    <property type="evidence" value="ECO:0007669"/>
    <property type="project" value="TreeGrafter"/>
</dbReference>
<accession>A0A835YI29</accession>
<feature type="domain" description="Calponin-homology (CH)" evidence="5">
    <location>
        <begin position="697"/>
        <end position="808"/>
    </location>
</feature>
<evidence type="ECO:0000256" key="3">
    <source>
        <dbReference type="ARBA" id="ARBA00023203"/>
    </source>
</evidence>
<feature type="region of interest" description="Disordered" evidence="4">
    <location>
        <begin position="639"/>
        <end position="674"/>
    </location>
</feature>
<evidence type="ECO:0000259" key="5">
    <source>
        <dbReference type="PROSITE" id="PS50021"/>
    </source>
</evidence>
<dbReference type="GO" id="GO:0051017">
    <property type="term" value="P:actin filament bundle assembly"/>
    <property type="evidence" value="ECO:0007669"/>
    <property type="project" value="InterPro"/>
</dbReference>
<feature type="compositionally biased region" description="Basic and acidic residues" evidence="4">
    <location>
        <begin position="21"/>
        <end position="37"/>
    </location>
</feature>
<dbReference type="InterPro" id="IPR039959">
    <property type="entry name" value="Fimbrin/Plastin"/>
</dbReference>
<feature type="compositionally biased region" description="Gly residues" evidence="4">
    <location>
        <begin position="652"/>
        <end position="674"/>
    </location>
</feature>
<feature type="region of interest" description="Disordered" evidence="4">
    <location>
        <begin position="12"/>
        <end position="39"/>
    </location>
</feature>
<comment type="caution">
    <text evidence="6">The sequence shown here is derived from an EMBL/GenBank/DDBJ whole genome shotgun (WGS) entry which is preliminary data.</text>
</comment>
<proteinExistence type="predicted"/>
<feature type="region of interest" description="Disordered" evidence="4">
    <location>
        <begin position="504"/>
        <end position="541"/>
    </location>
</feature>
<dbReference type="PANTHER" id="PTHR19961:SF18">
    <property type="entry name" value="FI19014P1"/>
    <property type="match status" value="1"/>
</dbReference>
<feature type="compositionally biased region" description="Low complexity" evidence="4">
    <location>
        <begin position="514"/>
        <end position="523"/>
    </location>
</feature>
<organism evidence="6 7">
    <name type="scientific">Edaphochlamys debaryana</name>
    <dbReference type="NCBI Taxonomy" id="47281"/>
    <lineage>
        <taxon>Eukaryota</taxon>
        <taxon>Viridiplantae</taxon>
        <taxon>Chlorophyta</taxon>
        <taxon>core chlorophytes</taxon>
        <taxon>Chlorophyceae</taxon>
        <taxon>CS clade</taxon>
        <taxon>Chlamydomonadales</taxon>
        <taxon>Chlamydomonadales incertae sedis</taxon>
        <taxon>Edaphochlamys</taxon>
    </lineage>
</organism>
<dbReference type="SUPFAM" id="SSF47576">
    <property type="entry name" value="Calponin-homology domain, CH-domain"/>
    <property type="match status" value="2"/>
</dbReference>
<dbReference type="OrthoDB" id="431378at2759"/>
<feature type="region of interest" description="Disordered" evidence="4">
    <location>
        <begin position="51"/>
        <end position="96"/>
    </location>
</feature>
<dbReference type="GO" id="GO:0051015">
    <property type="term" value="F:actin filament binding"/>
    <property type="evidence" value="ECO:0007669"/>
    <property type="project" value="InterPro"/>
</dbReference>
<reference evidence="6" key="1">
    <citation type="journal article" date="2020" name="bioRxiv">
        <title>Comparative genomics of Chlamydomonas.</title>
        <authorList>
            <person name="Craig R.J."/>
            <person name="Hasan A.R."/>
            <person name="Ness R.W."/>
            <person name="Keightley P.D."/>
        </authorList>
    </citation>
    <scope>NUCLEOTIDE SEQUENCE</scope>
    <source>
        <strain evidence="6">CCAP 11/70</strain>
    </source>
</reference>
<feature type="domain" description="Calponin-homology (CH)" evidence="5">
    <location>
        <begin position="865"/>
        <end position="1011"/>
    </location>
</feature>
<evidence type="ECO:0000313" key="6">
    <source>
        <dbReference type="EMBL" id="KAG2501608.1"/>
    </source>
</evidence>
<dbReference type="SMART" id="SM00033">
    <property type="entry name" value="CH"/>
    <property type="match status" value="3"/>
</dbReference>